<accession>A0AAW2FEH3</accession>
<organism evidence="2 3">
    <name type="scientific">Cardiocondyla obscurior</name>
    <dbReference type="NCBI Taxonomy" id="286306"/>
    <lineage>
        <taxon>Eukaryota</taxon>
        <taxon>Metazoa</taxon>
        <taxon>Ecdysozoa</taxon>
        <taxon>Arthropoda</taxon>
        <taxon>Hexapoda</taxon>
        <taxon>Insecta</taxon>
        <taxon>Pterygota</taxon>
        <taxon>Neoptera</taxon>
        <taxon>Endopterygota</taxon>
        <taxon>Hymenoptera</taxon>
        <taxon>Apocrita</taxon>
        <taxon>Aculeata</taxon>
        <taxon>Formicoidea</taxon>
        <taxon>Formicidae</taxon>
        <taxon>Myrmicinae</taxon>
        <taxon>Cardiocondyla</taxon>
    </lineage>
</organism>
<dbReference type="Proteomes" id="UP001430953">
    <property type="component" value="Unassembled WGS sequence"/>
</dbReference>
<evidence type="ECO:0000313" key="2">
    <source>
        <dbReference type="EMBL" id="KAL0114369.1"/>
    </source>
</evidence>
<sequence length="108" mass="12883">MLLSAKCIFVFILSGEQCSTRCSSRNSSLNVLQHREHKEFYEYKRNGIILRRCFSELKIFIKCYRARLRVLSNNSYKFFPACMRERIRSILLGYMCYIYDTLQLAVCI</sequence>
<dbReference type="AlphaFoldDB" id="A0AAW2FEH3"/>
<evidence type="ECO:0000313" key="3">
    <source>
        <dbReference type="Proteomes" id="UP001430953"/>
    </source>
</evidence>
<name>A0AAW2FEH3_9HYME</name>
<feature type="signal peptide" evidence="1">
    <location>
        <begin position="1"/>
        <end position="15"/>
    </location>
</feature>
<keyword evidence="3" id="KW-1185">Reference proteome</keyword>
<evidence type="ECO:0008006" key="4">
    <source>
        <dbReference type="Google" id="ProtNLM"/>
    </source>
</evidence>
<reference evidence="2 3" key="1">
    <citation type="submission" date="2023-03" db="EMBL/GenBank/DDBJ databases">
        <title>High recombination rates correlate with genetic variation in Cardiocondyla obscurior ants.</title>
        <authorList>
            <person name="Errbii M."/>
        </authorList>
    </citation>
    <scope>NUCLEOTIDE SEQUENCE [LARGE SCALE GENOMIC DNA]</scope>
    <source>
        <strain evidence="2">Alpha-2009</strain>
        <tissue evidence="2">Whole body</tissue>
    </source>
</reference>
<protein>
    <recommendedName>
        <fullName evidence="4">Secreted protein</fullName>
    </recommendedName>
</protein>
<comment type="caution">
    <text evidence="2">The sequence shown here is derived from an EMBL/GenBank/DDBJ whole genome shotgun (WGS) entry which is preliminary data.</text>
</comment>
<evidence type="ECO:0000256" key="1">
    <source>
        <dbReference type="SAM" id="SignalP"/>
    </source>
</evidence>
<keyword evidence="1" id="KW-0732">Signal</keyword>
<proteinExistence type="predicted"/>
<gene>
    <name evidence="2" type="ORF">PUN28_011555</name>
</gene>
<dbReference type="EMBL" id="JADYXP020000011">
    <property type="protein sequence ID" value="KAL0114369.1"/>
    <property type="molecule type" value="Genomic_DNA"/>
</dbReference>
<feature type="chain" id="PRO_5044013783" description="Secreted protein" evidence="1">
    <location>
        <begin position="16"/>
        <end position="108"/>
    </location>
</feature>